<feature type="binding site" evidence="3">
    <location>
        <begin position="22"/>
        <end position="41"/>
    </location>
    <ligand>
        <name>NAD(+)</name>
        <dbReference type="ChEBI" id="CHEBI:57540"/>
    </ligand>
</feature>
<evidence type="ECO:0000259" key="5">
    <source>
        <dbReference type="PROSITE" id="PS50305"/>
    </source>
</evidence>
<dbReference type="Gene3D" id="3.30.1600.10">
    <property type="entry name" value="SIR2/SIRT2 'Small Domain"/>
    <property type="match status" value="1"/>
</dbReference>
<dbReference type="InterPro" id="IPR026591">
    <property type="entry name" value="Sirtuin_cat_small_dom_sf"/>
</dbReference>
<sequence>MKDIEKLSEILKSFQSVAVLTGAGVSAESGIPTFRGKDGLWNKYDPTELATFEAFEEDPLRVWKWHLWRMRLIANAKPNHAHYAISEMERLFPDFLLITQNVDSLHKIAGSKKLVELHGNIFEGKCRYCGKRYNEKELFNLFPLADRKFLKGLREEDFRKRILEGLEAKDLPKCSICGNFVGPGVVWFGENLPEDALQKAFQAAEKSKIFFSIGTSALVQPAASLPLIAKKKGAVLVEINIDKTLISSYCNFVFRDSASKVLPSILSILKEHK</sequence>
<dbReference type="OrthoDB" id="394960at2"/>
<evidence type="ECO:0000313" key="6">
    <source>
        <dbReference type="EMBL" id="ADY72788.1"/>
    </source>
</evidence>
<organism evidence="6 7">
    <name type="scientific">Desulfurobacterium thermolithotrophum (strain DSM 11699 / BSA)</name>
    <dbReference type="NCBI Taxonomy" id="868864"/>
    <lineage>
        <taxon>Bacteria</taxon>
        <taxon>Pseudomonadati</taxon>
        <taxon>Aquificota</taxon>
        <taxon>Aquificia</taxon>
        <taxon>Desulfurobacteriales</taxon>
        <taxon>Desulfurobacteriaceae</taxon>
        <taxon>Desulfurobacterium</taxon>
    </lineage>
</organism>
<gene>
    <name evidence="3" type="primary">cobB</name>
    <name evidence="6" type="ordered locus">Dester_0130</name>
</gene>
<keyword evidence="1" id="KW-0808">Transferase</keyword>
<dbReference type="EC" id="2.3.1.286" evidence="3"/>
<dbReference type="InterPro" id="IPR003000">
    <property type="entry name" value="Sirtuin"/>
</dbReference>
<dbReference type="EMBL" id="CP002543">
    <property type="protein sequence ID" value="ADY72788.1"/>
    <property type="molecule type" value="Genomic_DNA"/>
</dbReference>
<keyword evidence="2 3" id="KW-0520">NAD</keyword>
<dbReference type="PROSITE" id="PS50305">
    <property type="entry name" value="SIRTUIN"/>
    <property type="match status" value="1"/>
</dbReference>
<feature type="binding site" evidence="3">
    <location>
        <begin position="240"/>
        <end position="242"/>
    </location>
    <ligand>
        <name>NAD(+)</name>
        <dbReference type="ChEBI" id="CHEBI:57540"/>
    </ligand>
</feature>
<keyword evidence="3 4" id="KW-0862">Zinc</keyword>
<evidence type="ECO:0000256" key="3">
    <source>
        <dbReference type="HAMAP-Rule" id="MF_01121"/>
    </source>
</evidence>
<feature type="binding site" evidence="3 4">
    <location>
        <position position="129"/>
    </location>
    <ligand>
        <name>Zn(2+)</name>
        <dbReference type="ChEBI" id="CHEBI:29105"/>
    </ligand>
</feature>
<comment type="subcellular location">
    <subcellularLocation>
        <location evidence="3">Cytoplasm</location>
    </subcellularLocation>
</comment>
<feature type="active site" description="Proton acceptor" evidence="3 4">
    <location>
        <position position="118"/>
    </location>
</feature>
<feature type="binding site" evidence="3">
    <location>
        <position position="258"/>
    </location>
    <ligand>
        <name>NAD(+)</name>
        <dbReference type="ChEBI" id="CHEBI:57540"/>
    </ligand>
</feature>
<dbReference type="InterPro" id="IPR050134">
    <property type="entry name" value="NAD-dep_sirtuin_deacylases"/>
</dbReference>
<dbReference type="RefSeq" id="WP_013637748.1">
    <property type="nucleotide sequence ID" value="NC_015185.1"/>
</dbReference>
<dbReference type="HOGENOM" id="CLU_023643_3_1_0"/>
<dbReference type="GO" id="GO:0005737">
    <property type="term" value="C:cytoplasm"/>
    <property type="evidence" value="ECO:0007669"/>
    <property type="project" value="UniProtKB-SubCell"/>
</dbReference>
<keyword evidence="3 4" id="KW-0479">Metal-binding</keyword>
<reference evidence="7" key="2">
    <citation type="submission" date="2011-02" db="EMBL/GenBank/DDBJ databases">
        <title>The complete genome of Desulfurobacterium thermolithotrophum DSM 11699.</title>
        <authorList>
            <consortium name="US DOE Joint Genome Institute (JGI-PGF)"/>
            <person name="Lucas S."/>
            <person name="Copeland A."/>
            <person name="Lapidus A."/>
            <person name="Bruce D."/>
            <person name="Goodwin L."/>
            <person name="Pitluck S."/>
            <person name="Kyrpides N."/>
            <person name="Mavromatis K."/>
            <person name="Pagani I."/>
            <person name="Ivanova N."/>
            <person name="Mikhailova N."/>
            <person name="Daligault H."/>
            <person name="Detter J.C."/>
            <person name="Tapia R."/>
            <person name="Han C."/>
            <person name="Land M."/>
            <person name="Hauser L."/>
            <person name="Markowitz V."/>
            <person name="Cheng J.-F."/>
            <person name="Hugenholtz P."/>
            <person name="Woyke T."/>
            <person name="Wu D."/>
            <person name="Spring S."/>
            <person name="Brambilla E."/>
            <person name="Klenk H.-P."/>
            <person name="Eisen J.A."/>
        </authorList>
    </citation>
    <scope>NUCLEOTIDE SEQUENCE [LARGE SCALE GENOMIC DNA]</scope>
    <source>
        <strain evidence="7">DSM 11699 / BSA</strain>
    </source>
</reference>
<keyword evidence="7" id="KW-1185">Reference proteome</keyword>
<feature type="domain" description="Deacetylase sirtuin-type" evidence="5">
    <location>
        <begin position="1"/>
        <end position="273"/>
    </location>
</feature>
<comment type="similarity">
    <text evidence="3">Belongs to the sirtuin family. Class III subfamily.</text>
</comment>
<comment type="caution">
    <text evidence="3">Lacks conserved residue(s) required for the propagation of feature annotation.</text>
</comment>
<dbReference type="CDD" id="cd01412">
    <property type="entry name" value="SIRT5_Af1_CobB"/>
    <property type="match status" value="1"/>
</dbReference>
<feature type="binding site" evidence="3 4">
    <location>
        <position position="174"/>
    </location>
    <ligand>
        <name>Zn(2+)</name>
        <dbReference type="ChEBI" id="CHEBI:29105"/>
    </ligand>
</feature>
<dbReference type="GO" id="GO:0017136">
    <property type="term" value="F:histone deacetylase activity, NAD-dependent"/>
    <property type="evidence" value="ECO:0007669"/>
    <property type="project" value="TreeGrafter"/>
</dbReference>
<dbReference type="KEGG" id="dte:Dester_0130"/>
<comment type="catalytic activity">
    <reaction evidence="3">
        <text>N(6)-acetyl-L-lysyl-[protein] + NAD(+) + H2O = 2''-O-acetyl-ADP-D-ribose + nicotinamide + L-lysyl-[protein]</text>
        <dbReference type="Rhea" id="RHEA:43636"/>
        <dbReference type="Rhea" id="RHEA-COMP:9752"/>
        <dbReference type="Rhea" id="RHEA-COMP:10731"/>
        <dbReference type="ChEBI" id="CHEBI:15377"/>
        <dbReference type="ChEBI" id="CHEBI:17154"/>
        <dbReference type="ChEBI" id="CHEBI:29969"/>
        <dbReference type="ChEBI" id="CHEBI:57540"/>
        <dbReference type="ChEBI" id="CHEBI:61930"/>
        <dbReference type="ChEBI" id="CHEBI:83767"/>
        <dbReference type="EC" id="2.3.1.286"/>
    </reaction>
</comment>
<evidence type="ECO:0000313" key="7">
    <source>
        <dbReference type="Proteomes" id="UP000007102"/>
    </source>
</evidence>
<dbReference type="FunCoup" id="F0S0Y4">
    <property type="interactions" value="276"/>
</dbReference>
<dbReference type="InterPro" id="IPR027546">
    <property type="entry name" value="Sirtuin_class_III"/>
</dbReference>
<dbReference type="GO" id="GO:0036054">
    <property type="term" value="F:protein-malonyllysine demalonylase activity"/>
    <property type="evidence" value="ECO:0007669"/>
    <property type="project" value="InterPro"/>
</dbReference>
<reference evidence="6 7" key="1">
    <citation type="journal article" date="2011" name="Stand. Genomic Sci.">
        <title>Complete genome sequence of the thermophilic sulfur-reducer Desulfurobacterium thermolithotrophum type strain (BSA(T)) from a deep-sea hydrothermal vent.</title>
        <authorList>
            <person name="Goker M."/>
            <person name="Daligault H."/>
            <person name="Mwirichia R."/>
            <person name="Lapidus A."/>
            <person name="Lucas S."/>
            <person name="Deshpande S."/>
            <person name="Pagani I."/>
            <person name="Tapia R."/>
            <person name="Cheng J.F."/>
            <person name="Goodwin L."/>
            <person name="Pitluck S."/>
            <person name="Liolios K."/>
            <person name="Ivanova N."/>
            <person name="Mavromatis K."/>
            <person name="Mikhailova N."/>
            <person name="Pati A."/>
            <person name="Chen A."/>
            <person name="Palaniappan K."/>
            <person name="Han C."/>
            <person name="Land M."/>
            <person name="Hauser L."/>
            <person name="Pan C."/>
            <person name="Brambilla E.M."/>
            <person name="Rohde M."/>
            <person name="Spring S."/>
            <person name="Sikorski J."/>
            <person name="Wirth R."/>
            <person name="Detter J.C."/>
            <person name="Woyke T."/>
            <person name="Bristow J."/>
            <person name="Eisen J.A."/>
            <person name="Markowitz V."/>
            <person name="Hugenholtz P."/>
            <person name="Kyrpides N.C."/>
            <person name="Klenk H.P."/>
        </authorList>
    </citation>
    <scope>NUCLEOTIDE SEQUENCE [LARGE SCALE GENOMIC DNA]</scope>
    <source>
        <strain evidence="7">DSM 11699 / BSA</strain>
    </source>
</reference>
<dbReference type="SUPFAM" id="SSF52467">
    <property type="entry name" value="DHS-like NAD/FAD-binding domain"/>
    <property type="match status" value="1"/>
</dbReference>
<feature type="binding site" evidence="3">
    <location>
        <begin position="214"/>
        <end position="216"/>
    </location>
    <ligand>
        <name>NAD(+)</name>
        <dbReference type="ChEBI" id="CHEBI:57540"/>
    </ligand>
</feature>
<dbReference type="InterPro" id="IPR029035">
    <property type="entry name" value="DHS-like_NAD/FAD-binding_dom"/>
</dbReference>
<dbReference type="AlphaFoldDB" id="F0S0Y4"/>
<proteinExistence type="inferred from homology"/>
<comment type="cofactor">
    <cofactor evidence="3">
        <name>Zn(2+)</name>
        <dbReference type="ChEBI" id="CHEBI:29105"/>
    </cofactor>
    <text evidence="3">Binds 1 zinc ion per subunit.</text>
</comment>
<dbReference type="GO" id="GO:0036055">
    <property type="term" value="F:protein-succinyllysine desuccinylase activity"/>
    <property type="evidence" value="ECO:0007669"/>
    <property type="project" value="InterPro"/>
</dbReference>
<evidence type="ECO:0000256" key="1">
    <source>
        <dbReference type="ARBA" id="ARBA00022679"/>
    </source>
</evidence>
<dbReference type="STRING" id="868864.Dester_0130"/>
<dbReference type="Gene3D" id="3.40.50.1220">
    <property type="entry name" value="TPP-binding domain"/>
    <property type="match status" value="1"/>
</dbReference>
<dbReference type="eggNOG" id="COG0846">
    <property type="taxonomic scope" value="Bacteria"/>
</dbReference>
<dbReference type="PANTHER" id="PTHR11085">
    <property type="entry name" value="NAD-DEPENDENT PROTEIN DEACYLASE SIRTUIN-5, MITOCHONDRIAL-RELATED"/>
    <property type="match status" value="1"/>
</dbReference>
<feature type="binding site" evidence="3 4">
    <location>
        <position position="177"/>
    </location>
    <ligand>
        <name>Zn(2+)</name>
        <dbReference type="ChEBI" id="CHEBI:29105"/>
    </ligand>
</feature>
<dbReference type="GO" id="GO:0070403">
    <property type="term" value="F:NAD+ binding"/>
    <property type="evidence" value="ECO:0007669"/>
    <property type="project" value="UniProtKB-UniRule"/>
</dbReference>
<feature type="binding site" evidence="3 4">
    <location>
        <position position="126"/>
    </location>
    <ligand>
        <name>Zn(2+)</name>
        <dbReference type="ChEBI" id="CHEBI:29105"/>
    </ligand>
</feature>
<dbReference type="InterPro" id="IPR026590">
    <property type="entry name" value="Ssirtuin_cat_dom"/>
</dbReference>
<accession>F0S0Y4</accession>
<keyword evidence="3" id="KW-0963">Cytoplasm</keyword>
<dbReference type="Proteomes" id="UP000007102">
    <property type="component" value="Chromosome"/>
</dbReference>
<dbReference type="HAMAP" id="MF_01121">
    <property type="entry name" value="Sirtuin_ClassIII"/>
    <property type="match status" value="1"/>
</dbReference>
<dbReference type="InParanoid" id="F0S0Y4"/>
<feature type="binding site" evidence="3">
    <location>
        <begin position="100"/>
        <end position="103"/>
    </location>
    <ligand>
        <name>NAD(+)</name>
        <dbReference type="ChEBI" id="CHEBI:57540"/>
    </ligand>
</feature>
<evidence type="ECO:0000256" key="4">
    <source>
        <dbReference type="PROSITE-ProRule" id="PRU00236"/>
    </source>
</evidence>
<protein>
    <recommendedName>
        <fullName evidence="3">NAD-dependent protein deacylase</fullName>
        <ecNumber evidence="3">2.3.1.286</ecNumber>
    </recommendedName>
    <alternativeName>
        <fullName evidence="3">Regulatory protein SIR2 homolog</fullName>
    </alternativeName>
</protein>
<dbReference type="Pfam" id="PF02146">
    <property type="entry name" value="SIR2"/>
    <property type="match status" value="1"/>
</dbReference>
<evidence type="ECO:0000256" key="2">
    <source>
        <dbReference type="ARBA" id="ARBA00023027"/>
    </source>
</evidence>
<dbReference type="GO" id="GO:0008270">
    <property type="term" value="F:zinc ion binding"/>
    <property type="evidence" value="ECO:0007669"/>
    <property type="project" value="UniProtKB-UniRule"/>
</dbReference>
<name>F0S0Y4_DESTD</name>
<dbReference type="PANTHER" id="PTHR11085:SF4">
    <property type="entry name" value="NAD-DEPENDENT PROTEIN DEACYLASE"/>
    <property type="match status" value="1"/>
</dbReference>
<comment type="function">
    <text evidence="3">NAD-dependent protein deacetylase which modulates the activities of several proteins which are inactive in their acetylated form.</text>
</comment>